<keyword evidence="5" id="KW-1185">Reference proteome</keyword>
<name>A0ABR2E784_9ROSI</name>
<evidence type="ECO:0000313" key="4">
    <source>
        <dbReference type="EMBL" id="KAK8553714.1"/>
    </source>
</evidence>
<keyword evidence="2" id="KW-0131">Cell cycle</keyword>
<protein>
    <submittedName>
        <fullName evidence="4">Uncharacterized protein</fullName>
    </submittedName>
</protein>
<accession>A0ABR2E784</accession>
<dbReference type="Proteomes" id="UP001472677">
    <property type="component" value="Unassembled WGS sequence"/>
</dbReference>
<keyword evidence="1" id="KW-0649">Protein kinase inhibitor</keyword>
<dbReference type="InterPro" id="IPR040389">
    <property type="entry name" value="SMR"/>
</dbReference>
<sequence>MDAASARKETQEDKKKELGAGGDDDDDDGFKTPTSSEHKIPEPKTCPPAPRRPRPLKRKAPPTHSSSAAALVVGNLLQLQLDFSKRVRKASTQEKQ</sequence>
<gene>
    <name evidence="4" type="ORF">V6N12_030698</name>
</gene>
<feature type="compositionally biased region" description="Basic and acidic residues" evidence="3">
    <location>
        <begin position="1"/>
        <end position="18"/>
    </location>
</feature>
<dbReference type="PANTHER" id="PTHR33142">
    <property type="entry name" value="CYCLIN-DEPENDENT PROTEIN KINASE INHIBITOR SMR13"/>
    <property type="match status" value="1"/>
</dbReference>
<dbReference type="PANTHER" id="PTHR33142:SF65">
    <property type="entry name" value="CYCLIN-DEPENDENT PROTEIN KINASE INHIBITOR SMR2-LIKE"/>
    <property type="match status" value="1"/>
</dbReference>
<proteinExistence type="predicted"/>
<evidence type="ECO:0000313" key="5">
    <source>
        <dbReference type="Proteomes" id="UP001472677"/>
    </source>
</evidence>
<feature type="compositionally biased region" description="Basic residues" evidence="3">
    <location>
        <begin position="51"/>
        <end position="61"/>
    </location>
</feature>
<evidence type="ECO:0000256" key="3">
    <source>
        <dbReference type="SAM" id="MobiDB-lite"/>
    </source>
</evidence>
<organism evidence="4 5">
    <name type="scientific">Hibiscus sabdariffa</name>
    <name type="common">roselle</name>
    <dbReference type="NCBI Taxonomy" id="183260"/>
    <lineage>
        <taxon>Eukaryota</taxon>
        <taxon>Viridiplantae</taxon>
        <taxon>Streptophyta</taxon>
        <taxon>Embryophyta</taxon>
        <taxon>Tracheophyta</taxon>
        <taxon>Spermatophyta</taxon>
        <taxon>Magnoliopsida</taxon>
        <taxon>eudicotyledons</taxon>
        <taxon>Gunneridae</taxon>
        <taxon>Pentapetalae</taxon>
        <taxon>rosids</taxon>
        <taxon>malvids</taxon>
        <taxon>Malvales</taxon>
        <taxon>Malvaceae</taxon>
        <taxon>Malvoideae</taxon>
        <taxon>Hibiscus</taxon>
    </lineage>
</organism>
<feature type="region of interest" description="Disordered" evidence="3">
    <location>
        <begin position="1"/>
        <end position="67"/>
    </location>
</feature>
<evidence type="ECO:0000256" key="2">
    <source>
        <dbReference type="ARBA" id="ARBA00023306"/>
    </source>
</evidence>
<evidence type="ECO:0000256" key="1">
    <source>
        <dbReference type="ARBA" id="ARBA00023013"/>
    </source>
</evidence>
<dbReference type="EMBL" id="JBBPBM010000019">
    <property type="protein sequence ID" value="KAK8553714.1"/>
    <property type="molecule type" value="Genomic_DNA"/>
</dbReference>
<comment type="caution">
    <text evidence="4">The sequence shown here is derived from an EMBL/GenBank/DDBJ whole genome shotgun (WGS) entry which is preliminary data.</text>
</comment>
<reference evidence="4 5" key="1">
    <citation type="journal article" date="2024" name="G3 (Bethesda)">
        <title>Genome assembly of Hibiscus sabdariffa L. provides insights into metabolisms of medicinal natural products.</title>
        <authorList>
            <person name="Kim T."/>
        </authorList>
    </citation>
    <scope>NUCLEOTIDE SEQUENCE [LARGE SCALE GENOMIC DNA]</scope>
    <source>
        <strain evidence="4">TK-2024</strain>
        <tissue evidence="4">Old leaves</tissue>
    </source>
</reference>